<sequence>MSPTPSITKEGTHICHYPPTAPHRRLYLFTRTLSIILALIQIGTAATVAGAFKQVHWLDPSLTPAITTLLYSSVDIVCILRWDRRSHHLTRSVYDGALAVGFAVAAGFLARLAVPFMRGKEGGVVVGALGVVVLACMLLQVIIHFGVCVGGVQETVEIRHERQQQENGDNANRKV</sequence>
<feature type="transmembrane region" description="Helical" evidence="1">
    <location>
        <begin position="33"/>
        <end position="52"/>
    </location>
</feature>
<evidence type="ECO:0000256" key="1">
    <source>
        <dbReference type="SAM" id="Phobius"/>
    </source>
</evidence>
<feature type="transmembrane region" description="Helical" evidence="1">
    <location>
        <begin position="94"/>
        <end position="114"/>
    </location>
</feature>
<dbReference type="AlphaFoldDB" id="A0AAJ0HNN6"/>
<comment type="caution">
    <text evidence="2">The sequence shown here is derived from an EMBL/GenBank/DDBJ whole genome shotgun (WGS) entry which is preliminary data.</text>
</comment>
<reference evidence="2" key="2">
    <citation type="submission" date="2023-06" db="EMBL/GenBank/DDBJ databases">
        <authorList>
            <consortium name="Lawrence Berkeley National Laboratory"/>
            <person name="Haridas S."/>
            <person name="Hensen N."/>
            <person name="Bonometti L."/>
            <person name="Westerberg I."/>
            <person name="Brannstrom I.O."/>
            <person name="Guillou S."/>
            <person name="Cros-Aarteil S."/>
            <person name="Calhoun S."/>
            <person name="Kuo A."/>
            <person name="Mondo S."/>
            <person name="Pangilinan J."/>
            <person name="Riley R."/>
            <person name="Labutti K."/>
            <person name="Andreopoulos B."/>
            <person name="Lipzen A."/>
            <person name="Chen C."/>
            <person name="Yanf M."/>
            <person name="Daum C."/>
            <person name="Ng V."/>
            <person name="Clum A."/>
            <person name="Steindorff A."/>
            <person name="Ohm R."/>
            <person name="Martin F."/>
            <person name="Silar P."/>
            <person name="Natvig D."/>
            <person name="Lalanne C."/>
            <person name="Gautier V."/>
            <person name="Ament-Velasquez S.L."/>
            <person name="Kruys A."/>
            <person name="Hutchinson M.I."/>
            <person name="Powell A.J."/>
            <person name="Barry K."/>
            <person name="Miller A.N."/>
            <person name="Grigoriev I.V."/>
            <person name="Debuchy R."/>
            <person name="Gladieux P."/>
            <person name="Thoren M.H."/>
            <person name="Johannesson H."/>
        </authorList>
    </citation>
    <scope>NUCLEOTIDE SEQUENCE</scope>
    <source>
        <strain evidence="2">CBS 955.72</strain>
    </source>
</reference>
<dbReference type="Proteomes" id="UP001275084">
    <property type="component" value="Unassembled WGS sequence"/>
</dbReference>
<protein>
    <submittedName>
        <fullName evidence="2">Uncharacterized protein</fullName>
    </submittedName>
</protein>
<organism evidence="2 3">
    <name type="scientific">Lasiosphaeria hispida</name>
    <dbReference type="NCBI Taxonomy" id="260671"/>
    <lineage>
        <taxon>Eukaryota</taxon>
        <taxon>Fungi</taxon>
        <taxon>Dikarya</taxon>
        <taxon>Ascomycota</taxon>
        <taxon>Pezizomycotina</taxon>
        <taxon>Sordariomycetes</taxon>
        <taxon>Sordariomycetidae</taxon>
        <taxon>Sordariales</taxon>
        <taxon>Lasiosphaeriaceae</taxon>
        <taxon>Lasiosphaeria</taxon>
    </lineage>
</organism>
<evidence type="ECO:0000313" key="3">
    <source>
        <dbReference type="Proteomes" id="UP001275084"/>
    </source>
</evidence>
<keyword evidence="1" id="KW-0812">Transmembrane</keyword>
<feature type="transmembrane region" description="Helical" evidence="1">
    <location>
        <begin position="64"/>
        <end position="82"/>
    </location>
</feature>
<reference evidence="2" key="1">
    <citation type="journal article" date="2023" name="Mol. Phylogenet. Evol.">
        <title>Genome-scale phylogeny and comparative genomics of the fungal order Sordariales.</title>
        <authorList>
            <person name="Hensen N."/>
            <person name="Bonometti L."/>
            <person name="Westerberg I."/>
            <person name="Brannstrom I.O."/>
            <person name="Guillou S."/>
            <person name="Cros-Aarteil S."/>
            <person name="Calhoun S."/>
            <person name="Haridas S."/>
            <person name="Kuo A."/>
            <person name="Mondo S."/>
            <person name="Pangilinan J."/>
            <person name="Riley R."/>
            <person name="LaButti K."/>
            <person name="Andreopoulos B."/>
            <person name="Lipzen A."/>
            <person name="Chen C."/>
            <person name="Yan M."/>
            <person name="Daum C."/>
            <person name="Ng V."/>
            <person name="Clum A."/>
            <person name="Steindorff A."/>
            <person name="Ohm R.A."/>
            <person name="Martin F."/>
            <person name="Silar P."/>
            <person name="Natvig D.O."/>
            <person name="Lalanne C."/>
            <person name="Gautier V."/>
            <person name="Ament-Velasquez S.L."/>
            <person name="Kruys A."/>
            <person name="Hutchinson M.I."/>
            <person name="Powell A.J."/>
            <person name="Barry K."/>
            <person name="Miller A.N."/>
            <person name="Grigoriev I.V."/>
            <person name="Debuchy R."/>
            <person name="Gladieux P."/>
            <person name="Hiltunen Thoren M."/>
            <person name="Johannesson H."/>
        </authorList>
    </citation>
    <scope>NUCLEOTIDE SEQUENCE</scope>
    <source>
        <strain evidence="2">CBS 955.72</strain>
    </source>
</reference>
<evidence type="ECO:0000313" key="2">
    <source>
        <dbReference type="EMBL" id="KAK3358232.1"/>
    </source>
</evidence>
<accession>A0AAJ0HNN6</accession>
<gene>
    <name evidence="2" type="ORF">B0T25DRAFT_580136</name>
</gene>
<keyword evidence="1" id="KW-1133">Transmembrane helix</keyword>
<proteinExistence type="predicted"/>
<feature type="transmembrane region" description="Helical" evidence="1">
    <location>
        <begin position="126"/>
        <end position="152"/>
    </location>
</feature>
<name>A0AAJ0HNN6_9PEZI</name>
<keyword evidence="1" id="KW-0472">Membrane</keyword>
<keyword evidence="3" id="KW-1185">Reference proteome</keyword>
<dbReference type="EMBL" id="JAUIQD010000003">
    <property type="protein sequence ID" value="KAK3358232.1"/>
    <property type="molecule type" value="Genomic_DNA"/>
</dbReference>